<sequence>MVLASAGAYIKTGTIHDPHAYFGKQINVTEVIQLNDLCLMNRCRQTIRAIIRTGPDFDKLSSLMPRKLADYLQVKGEPTNSGMPLV</sequence>
<organism evidence="1 2">
    <name type="scientific">Kistimonas scapharcae</name>
    <dbReference type="NCBI Taxonomy" id="1036133"/>
    <lineage>
        <taxon>Bacteria</taxon>
        <taxon>Pseudomonadati</taxon>
        <taxon>Pseudomonadota</taxon>
        <taxon>Gammaproteobacteria</taxon>
        <taxon>Oceanospirillales</taxon>
        <taxon>Endozoicomonadaceae</taxon>
        <taxon>Kistimonas</taxon>
    </lineage>
</organism>
<evidence type="ECO:0000313" key="2">
    <source>
        <dbReference type="Proteomes" id="UP001500604"/>
    </source>
</evidence>
<proteinExistence type="predicted"/>
<name>A0ABP8V513_9GAMM</name>
<accession>A0ABP8V513</accession>
<dbReference type="EMBL" id="BAABFL010000400">
    <property type="protein sequence ID" value="GAA4650504.1"/>
    <property type="molecule type" value="Genomic_DNA"/>
</dbReference>
<reference evidence="2" key="1">
    <citation type="journal article" date="2019" name="Int. J. Syst. Evol. Microbiol.">
        <title>The Global Catalogue of Microorganisms (GCM) 10K type strain sequencing project: providing services to taxonomists for standard genome sequencing and annotation.</title>
        <authorList>
            <consortium name="The Broad Institute Genomics Platform"/>
            <consortium name="The Broad Institute Genome Sequencing Center for Infectious Disease"/>
            <person name="Wu L."/>
            <person name="Ma J."/>
        </authorList>
    </citation>
    <scope>NUCLEOTIDE SEQUENCE [LARGE SCALE GENOMIC DNA]</scope>
    <source>
        <strain evidence="2">JCM 17805</strain>
    </source>
</reference>
<protein>
    <submittedName>
        <fullName evidence="1">Uncharacterized protein</fullName>
    </submittedName>
</protein>
<evidence type="ECO:0000313" key="1">
    <source>
        <dbReference type="EMBL" id="GAA4650504.1"/>
    </source>
</evidence>
<keyword evidence="2" id="KW-1185">Reference proteome</keyword>
<dbReference type="RefSeq" id="WP_345196695.1">
    <property type="nucleotide sequence ID" value="NZ_BAABFL010000400.1"/>
</dbReference>
<comment type="caution">
    <text evidence="1">The sequence shown here is derived from an EMBL/GenBank/DDBJ whole genome shotgun (WGS) entry which is preliminary data.</text>
</comment>
<gene>
    <name evidence="1" type="ORF">GCM10023116_27870</name>
</gene>
<dbReference type="Proteomes" id="UP001500604">
    <property type="component" value="Unassembled WGS sequence"/>
</dbReference>